<reference evidence="1" key="1">
    <citation type="submission" date="2023-03" db="UniProtKB">
        <authorList>
            <consortium name="EnsemblPlants"/>
        </authorList>
    </citation>
    <scope>IDENTIFICATION</scope>
</reference>
<name>A0A9I9E296_CUCME</name>
<sequence>MAKVCEWWRTEGDDGEDWIERDGVKGREAARMVKLGI</sequence>
<dbReference type="AlphaFoldDB" id="A0A9I9E296"/>
<dbReference type="EnsemblPlants" id="MELO3C027581.2.1">
    <property type="protein sequence ID" value="MELO3C027581.2.1"/>
    <property type="gene ID" value="MELO3C027581.2"/>
</dbReference>
<accession>A0A9I9E296</accession>
<proteinExistence type="predicted"/>
<evidence type="ECO:0000313" key="1">
    <source>
        <dbReference type="EnsemblPlants" id="MELO3C027581.2.1"/>
    </source>
</evidence>
<dbReference type="Gramene" id="MELO3C027581.2.1">
    <property type="protein sequence ID" value="MELO3C027581.2.1"/>
    <property type="gene ID" value="MELO3C027581.2"/>
</dbReference>
<organism evidence="1">
    <name type="scientific">Cucumis melo</name>
    <name type="common">Muskmelon</name>
    <dbReference type="NCBI Taxonomy" id="3656"/>
    <lineage>
        <taxon>Eukaryota</taxon>
        <taxon>Viridiplantae</taxon>
        <taxon>Streptophyta</taxon>
        <taxon>Embryophyta</taxon>
        <taxon>Tracheophyta</taxon>
        <taxon>Spermatophyta</taxon>
        <taxon>Magnoliopsida</taxon>
        <taxon>eudicotyledons</taxon>
        <taxon>Gunneridae</taxon>
        <taxon>Pentapetalae</taxon>
        <taxon>rosids</taxon>
        <taxon>fabids</taxon>
        <taxon>Cucurbitales</taxon>
        <taxon>Cucurbitaceae</taxon>
        <taxon>Benincaseae</taxon>
        <taxon>Cucumis</taxon>
    </lineage>
</organism>
<protein>
    <submittedName>
        <fullName evidence="1">Uncharacterized protein</fullName>
    </submittedName>
</protein>